<keyword evidence="2" id="KW-1185">Reference proteome</keyword>
<dbReference type="Proteomes" id="UP000184096">
    <property type="component" value="Chromosome I"/>
</dbReference>
<evidence type="ECO:0000313" key="1">
    <source>
        <dbReference type="EMBL" id="SHN84563.1"/>
    </source>
</evidence>
<gene>
    <name evidence="1" type="ORF">SAMN05444170_5940</name>
</gene>
<accession>A0A1M7UNG7</accession>
<organism evidence="1 2">
    <name type="scientific">Bradyrhizobium erythrophlei</name>
    <dbReference type="NCBI Taxonomy" id="1437360"/>
    <lineage>
        <taxon>Bacteria</taxon>
        <taxon>Pseudomonadati</taxon>
        <taxon>Pseudomonadota</taxon>
        <taxon>Alphaproteobacteria</taxon>
        <taxon>Hyphomicrobiales</taxon>
        <taxon>Nitrobacteraceae</taxon>
        <taxon>Bradyrhizobium</taxon>
    </lineage>
</organism>
<reference evidence="2" key="1">
    <citation type="submission" date="2016-11" db="EMBL/GenBank/DDBJ databases">
        <authorList>
            <person name="Varghese N."/>
            <person name="Submissions S."/>
        </authorList>
    </citation>
    <scope>NUCLEOTIDE SEQUENCE [LARGE SCALE GENOMIC DNA]</scope>
    <source>
        <strain evidence="2">GAS401</strain>
    </source>
</reference>
<sequence length="116" mass="12565">MSLSDTLDRMPRVVLADAPAPIQPLKRIEEAMGPASNGVELYVKRDDRRDRRCALGRHPAGSSVVLLMTGGAPALFVCLGAQGHLILTARLTPVVSAVRARSKSSFPRSSFTRRLQ</sequence>
<dbReference type="EMBL" id="LT670849">
    <property type="protein sequence ID" value="SHN84563.1"/>
    <property type="molecule type" value="Genomic_DNA"/>
</dbReference>
<dbReference type="AlphaFoldDB" id="A0A1M7UNG7"/>
<evidence type="ECO:0000313" key="2">
    <source>
        <dbReference type="Proteomes" id="UP000184096"/>
    </source>
</evidence>
<name>A0A1M7UNG7_9BRAD</name>
<protein>
    <submittedName>
        <fullName evidence="1">Uncharacterized protein</fullName>
    </submittedName>
</protein>
<proteinExistence type="predicted"/>